<sequence length="104" mass="11677">KDVYHLTLYCICSSVVFLHHGFLDSAHTWINDLATESLGFILVDAGFSVWLSNSRGSTHSLKHVYLNSSDNKSRAFTWSAMTKRSLTGYSTLPYHAICVNFGRC</sequence>
<evidence type="ECO:0000313" key="3">
    <source>
        <dbReference type="WBParaSite" id="TASK_0000635001-mRNA-1"/>
    </source>
</evidence>
<evidence type="ECO:0000313" key="1">
    <source>
        <dbReference type="EMBL" id="VDK36538.1"/>
    </source>
</evidence>
<dbReference type="PANTHER" id="PTHR11005">
    <property type="entry name" value="LYSOSOMAL ACID LIPASE-RELATED"/>
    <property type="match status" value="1"/>
</dbReference>
<accession>A0A0R3W7S5</accession>
<dbReference type="Gene3D" id="3.40.50.1820">
    <property type="entry name" value="alpha/beta hydrolase"/>
    <property type="match status" value="1"/>
</dbReference>
<keyword evidence="2" id="KW-1185">Reference proteome</keyword>
<proteinExistence type="predicted"/>
<dbReference type="Proteomes" id="UP000282613">
    <property type="component" value="Unassembled WGS sequence"/>
</dbReference>
<dbReference type="EMBL" id="UYRS01018491">
    <property type="protein sequence ID" value="VDK36538.1"/>
    <property type="molecule type" value="Genomic_DNA"/>
</dbReference>
<evidence type="ECO:0000313" key="2">
    <source>
        <dbReference type="Proteomes" id="UP000282613"/>
    </source>
</evidence>
<protein>
    <submittedName>
        <fullName evidence="3">Abhydro_lipase domain-containing protein</fullName>
    </submittedName>
</protein>
<reference evidence="1 2" key="2">
    <citation type="submission" date="2018-11" db="EMBL/GenBank/DDBJ databases">
        <authorList>
            <consortium name="Pathogen Informatics"/>
        </authorList>
    </citation>
    <scope>NUCLEOTIDE SEQUENCE [LARGE SCALE GENOMIC DNA]</scope>
</reference>
<dbReference type="SUPFAM" id="SSF53474">
    <property type="entry name" value="alpha/beta-Hydrolases"/>
    <property type="match status" value="1"/>
</dbReference>
<organism evidence="3">
    <name type="scientific">Taenia asiatica</name>
    <name type="common">Asian tapeworm</name>
    <dbReference type="NCBI Taxonomy" id="60517"/>
    <lineage>
        <taxon>Eukaryota</taxon>
        <taxon>Metazoa</taxon>
        <taxon>Spiralia</taxon>
        <taxon>Lophotrochozoa</taxon>
        <taxon>Platyhelminthes</taxon>
        <taxon>Cestoda</taxon>
        <taxon>Eucestoda</taxon>
        <taxon>Cyclophyllidea</taxon>
        <taxon>Taeniidae</taxon>
        <taxon>Taenia</taxon>
    </lineage>
</organism>
<name>A0A0R3W7S5_TAEAS</name>
<gene>
    <name evidence="1" type="ORF">TASK_LOCUS6351</name>
</gene>
<dbReference type="WBParaSite" id="TASK_0000635001-mRNA-1">
    <property type="protein sequence ID" value="TASK_0000635001-mRNA-1"/>
    <property type="gene ID" value="TASK_0000635001"/>
</dbReference>
<dbReference type="AlphaFoldDB" id="A0A0R3W7S5"/>
<dbReference type="InterPro" id="IPR029058">
    <property type="entry name" value="AB_hydrolase_fold"/>
</dbReference>
<reference evidence="3" key="1">
    <citation type="submission" date="2017-02" db="UniProtKB">
        <authorList>
            <consortium name="WormBaseParasite"/>
        </authorList>
    </citation>
    <scope>IDENTIFICATION</scope>
</reference>
<dbReference type="STRING" id="60517.A0A0R3W7S5"/>
<dbReference type="OrthoDB" id="9974421at2759"/>